<dbReference type="GO" id="GO:0008970">
    <property type="term" value="F:phospholipase A1 activity"/>
    <property type="evidence" value="ECO:0007669"/>
    <property type="project" value="TreeGrafter"/>
</dbReference>
<dbReference type="GeneTree" id="ENSGT00940000162660"/>
<dbReference type="GO" id="GO:0005737">
    <property type="term" value="C:cytoplasm"/>
    <property type="evidence" value="ECO:0007669"/>
    <property type="project" value="TreeGrafter"/>
</dbReference>
<keyword evidence="5" id="KW-0812">Transmembrane</keyword>
<dbReference type="Ensembl" id="ENSCPRT00005025496.1">
    <property type="protein sequence ID" value="ENSCPRP00005021818.1"/>
    <property type="gene ID" value="ENSCPRG00005015166.1"/>
</dbReference>
<accession>A0A7M4FEM2</accession>
<organism evidence="7 8">
    <name type="scientific">Crocodylus porosus</name>
    <name type="common">Saltwater crocodile</name>
    <name type="synonym">Estuarine crocodile</name>
    <dbReference type="NCBI Taxonomy" id="8502"/>
    <lineage>
        <taxon>Eukaryota</taxon>
        <taxon>Metazoa</taxon>
        <taxon>Chordata</taxon>
        <taxon>Craniata</taxon>
        <taxon>Vertebrata</taxon>
        <taxon>Euteleostomi</taxon>
        <taxon>Archelosauria</taxon>
        <taxon>Archosauria</taxon>
        <taxon>Crocodylia</taxon>
        <taxon>Longirostres</taxon>
        <taxon>Crocodylidae</taxon>
        <taxon>Crocodylus</taxon>
    </lineage>
</organism>
<evidence type="ECO:0000256" key="2">
    <source>
        <dbReference type="ARBA" id="ARBA00022679"/>
    </source>
</evidence>
<keyword evidence="5" id="KW-0472">Membrane</keyword>
<reference evidence="7" key="1">
    <citation type="submission" date="2025-08" db="UniProtKB">
        <authorList>
            <consortium name="Ensembl"/>
        </authorList>
    </citation>
    <scope>IDENTIFICATION</scope>
</reference>
<dbReference type="AlphaFoldDB" id="A0A7M4FEM2"/>
<protein>
    <recommendedName>
        <fullName evidence="6">LRAT domain-containing protein</fullName>
    </recommendedName>
</protein>
<proteinExistence type="inferred from homology"/>
<dbReference type="GO" id="GO:0004623">
    <property type="term" value="F:phospholipase A2 activity"/>
    <property type="evidence" value="ECO:0007669"/>
    <property type="project" value="TreeGrafter"/>
</dbReference>
<keyword evidence="2" id="KW-0808">Transferase</keyword>
<comment type="similarity">
    <text evidence="1">Belongs to the H-rev107 family.</text>
</comment>
<dbReference type="Proteomes" id="UP000594220">
    <property type="component" value="Unplaced"/>
</dbReference>
<dbReference type="Pfam" id="PF04970">
    <property type="entry name" value="LRAT"/>
    <property type="match status" value="1"/>
</dbReference>
<feature type="transmembrane region" description="Helical" evidence="5">
    <location>
        <begin position="132"/>
        <end position="152"/>
    </location>
</feature>
<dbReference type="OMA" id="NCKHFIT"/>
<sequence>PEAPIPPKPGNLFKIYCTCYQHWAIYVGYGYVVHLTLQGEAAEAVFSSLFSVTTGRAVVSWDLLLTMPATDPYQVNNLHDGHLSLWPHQDIVHEAEAQLGLVLPCCNITKNCKHFITQLRYGVPISNQVRDVVIVGLPSLTLVGGVLVRLLVKKMLSESRNMEK</sequence>
<dbReference type="InterPro" id="IPR007053">
    <property type="entry name" value="LRAT_dom"/>
</dbReference>
<evidence type="ECO:0000256" key="5">
    <source>
        <dbReference type="SAM" id="Phobius"/>
    </source>
</evidence>
<dbReference type="GO" id="GO:0070292">
    <property type="term" value="P:N-acylphosphatidylethanolamine metabolic process"/>
    <property type="evidence" value="ECO:0007669"/>
    <property type="project" value="TreeGrafter"/>
</dbReference>
<evidence type="ECO:0000256" key="3">
    <source>
        <dbReference type="ARBA" id="ARBA00022801"/>
    </source>
</evidence>
<dbReference type="GO" id="GO:0016410">
    <property type="term" value="F:N-acyltransferase activity"/>
    <property type="evidence" value="ECO:0007669"/>
    <property type="project" value="TreeGrafter"/>
</dbReference>
<keyword evidence="4" id="KW-0443">Lipid metabolism</keyword>
<evidence type="ECO:0000256" key="4">
    <source>
        <dbReference type="ARBA" id="ARBA00023098"/>
    </source>
</evidence>
<dbReference type="PANTHER" id="PTHR13943:SF31">
    <property type="entry name" value="PHOSPHOLIPASE A AND ACYLTRANSFERASE 3"/>
    <property type="match status" value="1"/>
</dbReference>
<keyword evidence="8" id="KW-1185">Reference proteome</keyword>
<name>A0A7M4FEM2_CROPO</name>
<feature type="domain" description="LRAT" evidence="6">
    <location>
        <begin position="12"/>
        <end position="128"/>
    </location>
</feature>
<evidence type="ECO:0000256" key="1">
    <source>
        <dbReference type="ARBA" id="ARBA00007824"/>
    </source>
</evidence>
<dbReference type="InterPro" id="IPR051496">
    <property type="entry name" value="H-rev107_PLA/AT"/>
</dbReference>
<reference evidence="7" key="2">
    <citation type="submission" date="2025-09" db="UniProtKB">
        <authorList>
            <consortium name="Ensembl"/>
        </authorList>
    </citation>
    <scope>IDENTIFICATION</scope>
</reference>
<keyword evidence="3" id="KW-0378">Hydrolase</keyword>
<dbReference type="PROSITE" id="PS51934">
    <property type="entry name" value="LRAT"/>
    <property type="match status" value="1"/>
</dbReference>
<dbReference type="Gene3D" id="3.90.1720.10">
    <property type="entry name" value="endopeptidase domain like (from Nostoc punctiforme)"/>
    <property type="match status" value="1"/>
</dbReference>
<evidence type="ECO:0000313" key="8">
    <source>
        <dbReference type="Proteomes" id="UP000594220"/>
    </source>
</evidence>
<evidence type="ECO:0000313" key="7">
    <source>
        <dbReference type="Ensembl" id="ENSCPRP00005021818.1"/>
    </source>
</evidence>
<keyword evidence="5" id="KW-1133">Transmembrane helix</keyword>
<evidence type="ECO:0000259" key="6">
    <source>
        <dbReference type="PROSITE" id="PS51934"/>
    </source>
</evidence>
<dbReference type="PANTHER" id="PTHR13943">
    <property type="entry name" value="HRAS-LIKE SUPPRESSOR - RELATED"/>
    <property type="match status" value="1"/>
</dbReference>